<dbReference type="GO" id="GO:0006412">
    <property type="term" value="P:translation"/>
    <property type="evidence" value="ECO:0007669"/>
    <property type="project" value="InterPro"/>
</dbReference>
<gene>
    <name evidence="5" type="ORF">MDA_GLEAN10010648</name>
</gene>
<evidence type="ECO:0000313" key="5">
    <source>
        <dbReference type="EMBL" id="ELK37099.1"/>
    </source>
</evidence>
<evidence type="ECO:0000256" key="1">
    <source>
        <dbReference type="ARBA" id="ARBA00006471"/>
    </source>
</evidence>
<dbReference type="GO" id="GO:1990904">
    <property type="term" value="C:ribonucleoprotein complex"/>
    <property type="evidence" value="ECO:0007669"/>
    <property type="project" value="UniProtKB-KW"/>
</dbReference>
<reference evidence="6" key="1">
    <citation type="journal article" date="2013" name="Science">
        <title>Comparative analysis of bat genomes provides insight into the evolution of flight and immunity.</title>
        <authorList>
            <person name="Zhang G."/>
            <person name="Cowled C."/>
            <person name="Shi Z."/>
            <person name="Huang Z."/>
            <person name="Bishop-Lilly K.A."/>
            <person name="Fang X."/>
            <person name="Wynne J.W."/>
            <person name="Xiong Z."/>
            <person name="Baker M.L."/>
            <person name="Zhao W."/>
            <person name="Tachedjian M."/>
            <person name="Zhu Y."/>
            <person name="Zhou P."/>
            <person name="Jiang X."/>
            <person name="Ng J."/>
            <person name="Yang L."/>
            <person name="Wu L."/>
            <person name="Xiao J."/>
            <person name="Feng Y."/>
            <person name="Chen Y."/>
            <person name="Sun X."/>
            <person name="Zhang Y."/>
            <person name="Marsh G.A."/>
            <person name="Crameri G."/>
            <person name="Broder C.C."/>
            <person name="Frey K.G."/>
            <person name="Wang L.F."/>
            <person name="Wang J."/>
        </authorList>
    </citation>
    <scope>NUCLEOTIDE SEQUENCE [LARGE SCALE GENOMIC DNA]</scope>
</reference>
<evidence type="ECO:0000313" key="6">
    <source>
        <dbReference type="Proteomes" id="UP000010556"/>
    </source>
</evidence>
<dbReference type="SUPFAM" id="SSF56047">
    <property type="entry name" value="Ribosomal protein S8"/>
    <property type="match status" value="1"/>
</dbReference>
<dbReference type="AlphaFoldDB" id="L5MES1"/>
<dbReference type="InterPro" id="IPR000630">
    <property type="entry name" value="Ribosomal_uS8"/>
</dbReference>
<evidence type="ECO:0000256" key="3">
    <source>
        <dbReference type="ARBA" id="ARBA00023274"/>
    </source>
</evidence>
<protein>
    <recommendedName>
        <fullName evidence="4">40S ribosomal protein S15a</fullName>
    </recommendedName>
</protein>
<dbReference type="EMBL" id="KB100892">
    <property type="protein sequence ID" value="ELK37099.1"/>
    <property type="molecule type" value="Genomic_DNA"/>
</dbReference>
<dbReference type="Proteomes" id="UP000010556">
    <property type="component" value="Unassembled WGS sequence"/>
</dbReference>
<dbReference type="GO" id="GO:0005840">
    <property type="term" value="C:ribosome"/>
    <property type="evidence" value="ECO:0007669"/>
    <property type="project" value="UniProtKB-KW"/>
</dbReference>
<comment type="similarity">
    <text evidence="1">Belongs to the universal ribosomal protein uS8 family.</text>
</comment>
<dbReference type="Gene3D" id="3.30.1370.30">
    <property type="match status" value="1"/>
</dbReference>
<keyword evidence="3" id="KW-0687">Ribonucleoprotein</keyword>
<keyword evidence="6" id="KW-1185">Reference proteome</keyword>
<name>L5MES1_MYODS</name>
<sequence length="94" mass="10815">MIKHGYTSEFEIIDDHRAGNIVVNLTGRLKKGGVTSPRFDVHLKDLEKWQNNLLPSHRFGFTVLENSAGITDRCKKKHTQEGNTQEGRFLRFSF</sequence>
<organism evidence="5 6">
    <name type="scientific">Myotis davidii</name>
    <name type="common">David's myotis</name>
    <dbReference type="NCBI Taxonomy" id="225400"/>
    <lineage>
        <taxon>Eukaryota</taxon>
        <taxon>Metazoa</taxon>
        <taxon>Chordata</taxon>
        <taxon>Craniata</taxon>
        <taxon>Vertebrata</taxon>
        <taxon>Euteleostomi</taxon>
        <taxon>Mammalia</taxon>
        <taxon>Eutheria</taxon>
        <taxon>Laurasiatheria</taxon>
        <taxon>Chiroptera</taxon>
        <taxon>Yangochiroptera</taxon>
        <taxon>Vespertilionidae</taxon>
        <taxon>Myotis</taxon>
    </lineage>
</organism>
<keyword evidence="2 5" id="KW-0689">Ribosomal protein</keyword>
<proteinExistence type="inferred from homology"/>
<evidence type="ECO:0000256" key="4">
    <source>
        <dbReference type="ARBA" id="ARBA00035422"/>
    </source>
</evidence>
<dbReference type="GO" id="GO:0003735">
    <property type="term" value="F:structural constituent of ribosome"/>
    <property type="evidence" value="ECO:0007669"/>
    <property type="project" value="InterPro"/>
</dbReference>
<evidence type="ECO:0000256" key="2">
    <source>
        <dbReference type="ARBA" id="ARBA00022980"/>
    </source>
</evidence>
<dbReference type="PANTHER" id="PTHR11758">
    <property type="entry name" value="40S RIBOSOMAL PROTEIN S15A"/>
    <property type="match status" value="1"/>
</dbReference>
<dbReference type="InterPro" id="IPR035987">
    <property type="entry name" value="Ribosomal_uS8_sf"/>
</dbReference>
<accession>L5MES1</accession>
<dbReference type="Gene3D" id="3.30.1490.10">
    <property type="match status" value="1"/>
</dbReference>